<dbReference type="GO" id="GO:0005524">
    <property type="term" value="F:ATP binding"/>
    <property type="evidence" value="ECO:0007669"/>
    <property type="project" value="InterPro"/>
</dbReference>
<dbReference type="Gene3D" id="3.30.70.270">
    <property type="match status" value="1"/>
</dbReference>
<dbReference type="NCBIfam" id="TIGR00254">
    <property type="entry name" value="GGDEF"/>
    <property type="match status" value="1"/>
</dbReference>
<dbReference type="GO" id="GO:1902201">
    <property type="term" value="P:negative regulation of bacterial-type flagellum-dependent cell motility"/>
    <property type="evidence" value="ECO:0007669"/>
    <property type="project" value="TreeGrafter"/>
</dbReference>
<dbReference type="InterPro" id="IPR043128">
    <property type="entry name" value="Rev_trsase/Diguanyl_cyclase"/>
</dbReference>
<dbReference type="GO" id="GO:0004672">
    <property type="term" value="F:protein kinase activity"/>
    <property type="evidence" value="ECO:0007669"/>
    <property type="project" value="InterPro"/>
</dbReference>
<dbReference type="SUPFAM" id="SSF56112">
    <property type="entry name" value="Protein kinase-like (PK-like)"/>
    <property type="match status" value="1"/>
</dbReference>
<dbReference type="SMART" id="SM00267">
    <property type="entry name" value="GGDEF"/>
    <property type="match status" value="1"/>
</dbReference>
<keyword evidence="5" id="KW-1185">Reference proteome</keyword>
<organism evidence="4 5">
    <name type="scientific">Paractinoplanes brasiliensis</name>
    <dbReference type="NCBI Taxonomy" id="52695"/>
    <lineage>
        <taxon>Bacteria</taxon>
        <taxon>Bacillati</taxon>
        <taxon>Actinomycetota</taxon>
        <taxon>Actinomycetes</taxon>
        <taxon>Micromonosporales</taxon>
        <taxon>Micromonosporaceae</taxon>
        <taxon>Paractinoplanes</taxon>
    </lineage>
</organism>
<evidence type="ECO:0000313" key="4">
    <source>
        <dbReference type="EMBL" id="TDO36543.1"/>
    </source>
</evidence>
<dbReference type="EMBL" id="SNWR01000001">
    <property type="protein sequence ID" value="TDO36543.1"/>
    <property type="molecule type" value="Genomic_DNA"/>
</dbReference>
<feature type="domain" description="GGDEF" evidence="3">
    <location>
        <begin position="1615"/>
        <end position="1746"/>
    </location>
</feature>
<dbReference type="InterPro" id="IPR008271">
    <property type="entry name" value="Ser/Thr_kinase_AS"/>
</dbReference>
<dbReference type="RefSeq" id="WP_133871278.1">
    <property type="nucleotide sequence ID" value="NZ_BOMD01000102.1"/>
</dbReference>
<dbReference type="Gene3D" id="1.10.510.10">
    <property type="entry name" value="Transferase(Phosphotransferase) domain 1"/>
    <property type="match status" value="1"/>
</dbReference>
<dbReference type="InterPro" id="IPR003593">
    <property type="entry name" value="AAA+_ATPase"/>
</dbReference>
<dbReference type="FunFam" id="3.30.70.270:FF:000001">
    <property type="entry name" value="Diguanylate cyclase domain protein"/>
    <property type="match status" value="1"/>
</dbReference>
<dbReference type="Pfam" id="PF00069">
    <property type="entry name" value="Pkinase"/>
    <property type="match status" value="1"/>
</dbReference>
<dbReference type="InterPro" id="IPR000719">
    <property type="entry name" value="Prot_kinase_dom"/>
</dbReference>
<dbReference type="SUPFAM" id="SSF52540">
    <property type="entry name" value="P-loop containing nucleoside triphosphate hydrolases"/>
    <property type="match status" value="1"/>
</dbReference>
<sequence length="1750" mass="186675">MAVASPFTGTAPPCPPAYTVLGTLGQGRQGTVYRVERDGAEYALKVLGREEETGTTLETVRREAAKLATVRCPGVPRVYDVGSDEGRPYLVMEVVEGRPLSDALRTGPMPQDMLLRTAIGAAIALAAVHRSHLLHGDVKPSNIILGADGIVRLIDFSLGAQLSAADDDGRVAGSALYSSPEQSGMLDRALDARADLYSLGAVLYEAATGTPPFTASDLGQLLRQHALAPVPDLRQAAPHLPAAFTRIVERLLAKEPDDRHQSAAELLADLREAAGIEAAPPVRDEVPLIGRDAELETLRDSWTRAQHGRGGLVMVTGVSGAGKSHLVRELAHSLPAGRLVLHGAGAHGTKQPLAPLRAAVDEHLRELARLPRDEAEAAVRVLRAAAADTADIIGHLSDGLRSLLGTPASTGAAVDETRYTAAVAGFLLELARRSHGLLLHLDDLQWYDHSTVRVLEHLAAEADRAPLLVVLTVRSEETDAEPVAAVRDMLGEQPVTVALPPLAVAATAALVTAVNGGLAITDRLAAQLAARSGGNPFILTEYVRAIIDAGVATVSWGRWQVDAAVLDALTLPQDVSDLVRQRVDALDAANRHVLGIAATAGIRFRAEVLAAAGDLPHRSVVALLADATRLGLVEQQDQGAYGFLHERIREALLEQFDDVTRQSLHDRIADVLDRGVPADAAAVYALAHHRMSGTPGHDAAATFTACRAAGELALAEWAPETAVALLEHAAAVADEAGLPADDSFGELLAMGYHLSARLDEAVAALNGALRQATDPLRRAHLLHLLSLVHQSAWDSERQISAGEQALAELGRPLPRRGAGRAVSSAGYFLLSRLIRITGIGSTRDPRKRERYLMQCAIYESLGSAYIRELQPAKSVIFALRAPYLAGRTGLSVEGVRAMTAVALLLEFNGLSGPARRVSSRVRRDAAALGDQSLIAYVAWSRAIALHGSGRDDGTQVIRMLEEQDHRLDFGLALDAYAVLSWDWLLRGDMVAAEAGLDRARRLAVASGQSSRSAVVAADACLLALRGRAGEAALKLNTIAQGEIPLHQWVDVLIGRVQTAIERGDFGEDFERAMAEFDAYGLTPRDLLPAQHTFYCLRAYAELERCRTVADEDRPAQLIATRAALETLGKVARRPILRAYHRVGQAALAVLTGAPEEALKRLAKAAADVRAVDAPLLEYEAARVQAYALAALRLPQHAVRQAGFAATVAHFQGWPHRIQRLMAEFGFAASAEETTVRSGAARYRDAQRQSALQQVSLAAARVLDPAQLVRIALDEVIRILGAERAFLLLEGETAAGLGTHVGRDAYSQDLAEAHGYSTHIVDQVRTRRRAVVVTGTDRGEVTRSDSMIEYGLRSIVAAPVVLDDRLLGVVYLDSRLAKGVFTEGDLELLSAVGHQIAISLETSRAAQLEVAVATAQHQRDLAELLRKAMTSFAATLDPEDVLDRLMAAVRQSGATDRPCLITATEDASAVTVRYQAGEEVRRLRVEGVPDEMAALLRHVDPAPPEHGPAASALQRIRAAVAERGMSPSGSRRLLPLTVRDGQLGLLVLGNTAPSGGTADPQVIATLAGQAMTAYENARLFAQVHHMAAVDSLTGLANRRSFFDRARQEFATAGDRHEGAVLMIDVDHFKRINDGYGHHVGDEVLREVAARLRAGCRPTDLVARYGGEEFVVLLPDRGEQAAAVAERIRREVAGAPIATSAGPVPVTVSVGATATAGATAVDTALTRADACLYEAKHAGRNRVVVAEPGRPQ</sequence>
<dbReference type="OrthoDB" id="5521237at2"/>
<name>A0A4R6JJZ8_9ACTN</name>
<dbReference type="GO" id="GO:0043709">
    <property type="term" value="P:cell adhesion involved in single-species biofilm formation"/>
    <property type="evidence" value="ECO:0007669"/>
    <property type="project" value="TreeGrafter"/>
</dbReference>
<dbReference type="SMART" id="SM00382">
    <property type="entry name" value="AAA"/>
    <property type="match status" value="1"/>
</dbReference>
<evidence type="ECO:0000259" key="3">
    <source>
        <dbReference type="PROSITE" id="PS50887"/>
    </source>
</evidence>
<dbReference type="InterPro" id="IPR029016">
    <property type="entry name" value="GAF-like_dom_sf"/>
</dbReference>
<dbReference type="PROSITE" id="PS00108">
    <property type="entry name" value="PROTEIN_KINASE_ST"/>
    <property type="match status" value="1"/>
</dbReference>
<dbReference type="SMART" id="SM00065">
    <property type="entry name" value="GAF"/>
    <property type="match status" value="2"/>
</dbReference>
<dbReference type="InterPro" id="IPR050469">
    <property type="entry name" value="Diguanylate_Cyclase"/>
</dbReference>
<dbReference type="Pfam" id="PF01590">
    <property type="entry name" value="GAF"/>
    <property type="match status" value="1"/>
</dbReference>
<dbReference type="Gene3D" id="3.30.200.20">
    <property type="entry name" value="Phosphorylase Kinase, domain 1"/>
    <property type="match status" value="1"/>
</dbReference>
<dbReference type="PROSITE" id="PS50011">
    <property type="entry name" value="PROTEIN_KINASE_DOM"/>
    <property type="match status" value="1"/>
</dbReference>
<dbReference type="CDD" id="cd14014">
    <property type="entry name" value="STKc_PknB_like"/>
    <property type="match status" value="1"/>
</dbReference>
<dbReference type="InterPro" id="IPR029787">
    <property type="entry name" value="Nucleotide_cyclase"/>
</dbReference>
<dbReference type="InterPro" id="IPR000160">
    <property type="entry name" value="GGDEF_dom"/>
</dbReference>
<evidence type="ECO:0000256" key="1">
    <source>
        <dbReference type="ARBA" id="ARBA00004167"/>
    </source>
</evidence>
<dbReference type="SMART" id="SM00220">
    <property type="entry name" value="S_TKc"/>
    <property type="match status" value="1"/>
</dbReference>
<accession>A0A4R6JJZ8</accession>
<dbReference type="InterPro" id="IPR003018">
    <property type="entry name" value="GAF"/>
</dbReference>
<dbReference type="PANTHER" id="PTHR45138:SF9">
    <property type="entry name" value="DIGUANYLATE CYCLASE DGCM-RELATED"/>
    <property type="match status" value="1"/>
</dbReference>
<evidence type="ECO:0000259" key="2">
    <source>
        <dbReference type="PROSITE" id="PS50011"/>
    </source>
</evidence>
<gene>
    <name evidence="4" type="ORF">C8E87_0119</name>
</gene>
<dbReference type="Pfam" id="PF00990">
    <property type="entry name" value="GGDEF"/>
    <property type="match status" value="1"/>
</dbReference>
<reference evidence="4 5" key="1">
    <citation type="submission" date="2019-03" db="EMBL/GenBank/DDBJ databases">
        <title>Sequencing the genomes of 1000 actinobacteria strains.</title>
        <authorList>
            <person name="Klenk H.-P."/>
        </authorList>
    </citation>
    <scope>NUCLEOTIDE SEQUENCE [LARGE SCALE GENOMIC DNA]</scope>
    <source>
        <strain evidence="4 5">DSM 43805</strain>
    </source>
</reference>
<dbReference type="Gene3D" id="3.30.450.40">
    <property type="match status" value="2"/>
</dbReference>
<dbReference type="PANTHER" id="PTHR45138">
    <property type="entry name" value="REGULATORY COMPONENTS OF SENSORY TRANSDUCTION SYSTEM"/>
    <property type="match status" value="1"/>
</dbReference>
<dbReference type="InterPro" id="IPR027417">
    <property type="entry name" value="P-loop_NTPase"/>
</dbReference>
<protein>
    <submittedName>
        <fullName evidence="4">Diguanylate cyclase (GGDEF)-like protein</fullName>
    </submittedName>
</protein>
<dbReference type="InterPro" id="IPR041664">
    <property type="entry name" value="AAA_16"/>
</dbReference>
<comment type="subcellular location">
    <subcellularLocation>
        <location evidence="1">Membrane</location>
        <topology evidence="1">Single-pass membrane protein</topology>
    </subcellularLocation>
</comment>
<dbReference type="InterPro" id="IPR011009">
    <property type="entry name" value="Kinase-like_dom_sf"/>
</dbReference>
<dbReference type="SUPFAM" id="SSF55073">
    <property type="entry name" value="Nucleotide cyclase"/>
    <property type="match status" value="1"/>
</dbReference>
<comment type="caution">
    <text evidence="4">The sequence shown here is derived from an EMBL/GenBank/DDBJ whole genome shotgun (WGS) entry which is preliminary data.</text>
</comment>
<dbReference type="GO" id="GO:0052621">
    <property type="term" value="F:diguanylate cyclase activity"/>
    <property type="evidence" value="ECO:0007669"/>
    <property type="project" value="TreeGrafter"/>
</dbReference>
<dbReference type="Proteomes" id="UP000294901">
    <property type="component" value="Unassembled WGS sequence"/>
</dbReference>
<dbReference type="PROSITE" id="PS50887">
    <property type="entry name" value="GGDEF"/>
    <property type="match status" value="1"/>
</dbReference>
<dbReference type="SUPFAM" id="SSF55781">
    <property type="entry name" value="GAF domain-like"/>
    <property type="match status" value="2"/>
</dbReference>
<feature type="domain" description="Protein kinase" evidence="2">
    <location>
        <begin position="18"/>
        <end position="274"/>
    </location>
</feature>
<proteinExistence type="predicted"/>
<dbReference type="Pfam" id="PF13191">
    <property type="entry name" value="AAA_16"/>
    <property type="match status" value="1"/>
</dbReference>
<dbReference type="CDD" id="cd01949">
    <property type="entry name" value="GGDEF"/>
    <property type="match status" value="1"/>
</dbReference>
<dbReference type="GO" id="GO:0005886">
    <property type="term" value="C:plasma membrane"/>
    <property type="evidence" value="ECO:0007669"/>
    <property type="project" value="TreeGrafter"/>
</dbReference>
<evidence type="ECO:0000313" key="5">
    <source>
        <dbReference type="Proteomes" id="UP000294901"/>
    </source>
</evidence>